<dbReference type="PANTHER" id="PTHR45782">
    <property type="entry name" value="MITOCHONDRIAL RIBOSOME-ASSOCIATED GTPASE 1"/>
    <property type="match status" value="1"/>
</dbReference>
<dbReference type="InterPro" id="IPR006073">
    <property type="entry name" value="GTP-bd"/>
</dbReference>
<sequence>MINFDFSFVKGVGWYPGHMLKATRDIRKQLKLVDVVMILTDARTPVSALNEGLIKITSTKPTLIVLNKADLAEDEKTLDWAEHLKSKYENCDYVITETINRRGLKQITNTARQLIKEDRKKKGATRPLFRPIRLMIAGVPNVGKSSLINALNRKKSARTGPRPGVTRSQQWITLADDMELLDTPGIMPPGNPLVECGLRLGLINAVKQDLIGKSLLVTYLMSQAFKHENYAYLKSLGVAFPVKDYDDILTTIAAKMGYKLPGDEPDIRKTEEFILRSYTDGKFGKMTLDTPPDFQAPGDVKILWPDAKINLDIEDEEN</sequence>
<keyword evidence="3" id="KW-0963">Cytoplasm</keyword>
<dbReference type="eggNOG" id="COG1161">
    <property type="taxonomic scope" value="Bacteria"/>
</dbReference>
<reference evidence="6 7" key="1">
    <citation type="journal article" date="2010" name="J. Bacteriol.">
        <title>Genome sequence of Lentisphaera araneosa HTCC2155T, the type species of the order Lentisphaerales in the phylum Lentisphaerae.</title>
        <authorList>
            <person name="Thrash J.C."/>
            <person name="Cho J.C."/>
            <person name="Vergin K.L."/>
            <person name="Morris R.M."/>
            <person name="Giovannoni S.J."/>
        </authorList>
    </citation>
    <scope>NUCLEOTIDE SEQUENCE [LARGE SCALE GENOMIC DNA]</scope>
    <source>
        <strain evidence="6 7">HTCC2155</strain>
    </source>
</reference>
<comment type="subcellular location">
    <subcellularLocation>
        <location evidence="3">Cytoplasm</location>
    </subcellularLocation>
</comment>
<accession>A6DKW2</accession>
<evidence type="ECO:0000256" key="1">
    <source>
        <dbReference type="ARBA" id="ARBA00022741"/>
    </source>
</evidence>
<dbReference type="STRING" id="313628.LNTAR_20198"/>
<dbReference type="InterPro" id="IPR016478">
    <property type="entry name" value="GTPase_MTG1"/>
</dbReference>
<dbReference type="RefSeq" id="WP_007278524.1">
    <property type="nucleotide sequence ID" value="NZ_ABCK01000008.1"/>
</dbReference>
<dbReference type="Proteomes" id="UP000004947">
    <property type="component" value="Unassembled WGS sequence"/>
</dbReference>
<dbReference type="GO" id="GO:0006412">
    <property type="term" value="P:translation"/>
    <property type="evidence" value="ECO:0007669"/>
    <property type="project" value="TreeGrafter"/>
</dbReference>
<comment type="caution">
    <text evidence="6">The sequence shown here is derived from an EMBL/GenBank/DDBJ whole genome shotgun (WGS) entry which is preliminary data.</text>
</comment>
<feature type="domain" description="CP-type G" evidence="5">
    <location>
        <begin position="23"/>
        <end position="189"/>
    </location>
</feature>
<evidence type="ECO:0000313" key="6">
    <source>
        <dbReference type="EMBL" id="EDM27564.1"/>
    </source>
</evidence>
<proteinExistence type="inferred from homology"/>
<feature type="binding site" evidence="4">
    <location>
        <begin position="141"/>
        <end position="146"/>
    </location>
    <ligand>
        <name>GTP</name>
        <dbReference type="ChEBI" id="CHEBI:37565"/>
    </ligand>
</feature>
<name>A6DKW2_9BACT</name>
<dbReference type="EMBL" id="ABCK01000008">
    <property type="protein sequence ID" value="EDM27564.1"/>
    <property type="molecule type" value="Genomic_DNA"/>
</dbReference>
<comment type="similarity">
    <text evidence="3">Belongs to the TRAFAC class YlqF/YawG GTPase family. MTG1 subfamily.</text>
</comment>
<dbReference type="AlphaFoldDB" id="A6DKW2"/>
<dbReference type="InterPro" id="IPR023179">
    <property type="entry name" value="GTP-bd_ortho_bundle_sf"/>
</dbReference>
<protein>
    <recommendedName>
        <fullName evidence="3">Ribosome biogenesis GTPase A</fullName>
    </recommendedName>
</protein>
<dbReference type="Gene3D" id="1.10.1580.10">
    <property type="match status" value="1"/>
</dbReference>
<dbReference type="InterPro" id="IPR030378">
    <property type="entry name" value="G_CP_dom"/>
</dbReference>
<dbReference type="InterPro" id="IPR019991">
    <property type="entry name" value="GTP-bd_ribosome_bgen"/>
</dbReference>
<dbReference type="GO" id="GO:0003924">
    <property type="term" value="F:GTPase activity"/>
    <property type="evidence" value="ECO:0007669"/>
    <property type="project" value="TreeGrafter"/>
</dbReference>
<dbReference type="SUPFAM" id="SSF52540">
    <property type="entry name" value="P-loop containing nucleoside triphosphate hydrolases"/>
    <property type="match status" value="1"/>
</dbReference>
<evidence type="ECO:0000259" key="5">
    <source>
        <dbReference type="PROSITE" id="PS51721"/>
    </source>
</evidence>
<dbReference type="PROSITE" id="PS51721">
    <property type="entry name" value="G_CP"/>
    <property type="match status" value="1"/>
</dbReference>
<dbReference type="InterPro" id="IPR027417">
    <property type="entry name" value="P-loop_NTPase"/>
</dbReference>
<keyword evidence="7" id="KW-1185">Reference proteome</keyword>
<dbReference type="GO" id="GO:0005737">
    <property type="term" value="C:cytoplasm"/>
    <property type="evidence" value="ECO:0007669"/>
    <property type="project" value="UniProtKB-SubCell"/>
</dbReference>
<evidence type="ECO:0000256" key="4">
    <source>
        <dbReference type="PIRSR" id="PIRSR006230-1"/>
    </source>
</evidence>
<dbReference type="Pfam" id="PF01926">
    <property type="entry name" value="MMR_HSR1"/>
    <property type="match status" value="1"/>
</dbReference>
<evidence type="ECO:0000256" key="3">
    <source>
        <dbReference type="PIRNR" id="PIRNR006230"/>
    </source>
</evidence>
<feature type="binding site" evidence="4">
    <location>
        <position position="185"/>
    </location>
    <ligand>
        <name>GTP</name>
        <dbReference type="ChEBI" id="CHEBI:37565"/>
    </ligand>
</feature>
<evidence type="ECO:0000256" key="2">
    <source>
        <dbReference type="ARBA" id="ARBA00023134"/>
    </source>
</evidence>
<evidence type="ECO:0000313" key="7">
    <source>
        <dbReference type="Proteomes" id="UP000004947"/>
    </source>
</evidence>
<dbReference type="PIRSF" id="PIRSF006230">
    <property type="entry name" value="MG442"/>
    <property type="match status" value="1"/>
</dbReference>
<dbReference type="Gene3D" id="3.40.50.300">
    <property type="entry name" value="P-loop containing nucleotide triphosphate hydrolases"/>
    <property type="match status" value="1"/>
</dbReference>
<organism evidence="6 7">
    <name type="scientific">Lentisphaera araneosa HTCC2155</name>
    <dbReference type="NCBI Taxonomy" id="313628"/>
    <lineage>
        <taxon>Bacteria</taxon>
        <taxon>Pseudomonadati</taxon>
        <taxon>Lentisphaerota</taxon>
        <taxon>Lentisphaeria</taxon>
        <taxon>Lentisphaerales</taxon>
        <taxon>Lentisphaeraceae</taxon>
        <taxon>Lentisphaera</taxon>
    </lineage>
</organism>
<gene>
    <name evidence="6" type="ORF">LNTAR_20198</name>
</gene>
<dbReference type="CDD" id="cd01856">
    <property type="entry name" value="YlqF"/>
    <property type="match status" value="1"/>
</dbReference>
<keyword evidence="1 3" id="KW-0547">Nucleotide-binding</keyword>
<feature type="binding site" evidence="4">
    <location>
        <begin position="67"/>
        <end position="70"/>
    </location>
    <ligand>
        <name>GTP</name>
        <dbReference type="ChEBI" id="CHEBI:37565"/>
    </ligand>
</feature>
<dbReference type="NCBIfam" id="TIGR03596">
    <property type="entry name" value="GTPase_YlqF"/>
    <property type="match status" value="1"/>
</dbReference>
<dbReference type="PANTHER" id="PTHR45782:SF4">
    <property type="entry name" value="MITOCHONDRIAL RIBOSOME-ASSOCIATED GTPASE 1"/>
    <property type="match status" value="1"/>
</dbReference>
<dbReference type="GO" id="GO:0005525">
    <property type="term" value="F:GTP binding"/>
    <property type="evidence" value="ECO:0007669"/>
    <property type="project" value="UniProtKB-KW"/>
</dbReference>
<comment type="function">
    <text evidence="3">Required for a late step of 50S ribosomal subunit assembly. Has GTPase activity.</text>
</comment>
<keyword evidence="2 3" id="KW-0342">GTP-binding</keyword>
<dbReference type="OrthoDB" id="9779790at2"/>